<feature type="domain" description="Rieske" evidence="6">
    <location>
        <begin position="13"/>
        <end position="106"/>
    </location>
</feature>
<dbReference type="eggNOG" id="arCOG02852">
    <property type="taxonomic scope" value="Archaea"/>
</dbReference>
<dbReference type="InterPro" id="IPR017941">
    <property type="entry name" value="Rieske_2Fe-2S"/>
</dbReference>
<reference evidence="8" key="1">
    <citation type="submission" date="2016-10" db="EMBL/GenBank/DDBJ databases">
        <authorList>
            <person name="Varghese N."/>
        </authorList>
    </citation>
    <scope>NUCLEOTIDE SEQUENCE [LARGE SCALE GENOMIC DNA]</scope>
    <source>
        <strain evidence="8">CGMCC 1.12284</strain>
    </source>
</reference>
<organism evidence="7 8">
    <name type="scientific">Natrinema salifodinae</name>
    <dbReference type="NCBI Taxonomy" id="1202768"/>
    <lineage>
        <taxon>Archaea</taxon>
        <taxon>Methanobacteriati</taxon>
        <taxon>Methanobacteriota</taxon>
        <taxon>Stenosarchaea group</taxon>
        <taxon>Halobacteria</taxon>
        <taxon>Halobacteriales</taxon>
        <taxon>Natrialbaceae</taxon>
        <taxon>Natrinema</taxon>
    </lineage>
</organism>
<dbReference type="GO" id="GO:0046872">
    <property type="term" value="F:metal ion binding"/>
    <property type="evidence" value="ECO:0007669"/>
    <property type="project" value="UniProtKB-KW"/>
</dbReference>
<evidence type="ECO:0000259" key="6">
    <source>
        <dbReference type="PROSITE" id="PS51296"/>
    </source>
</evidence>
<dbReference type="GO" id="GO:0051537">
    <property type="term" value="F:2 iron, 2 sulfur cluster binding"/>
    <property type="evidence" value="ECO:0007669"/>
    <property type="project" value="UniProtKB-KW"/>
</dbReference>
<dbReference type="STRING" id="1202768.SAMN05216285_0073"/>
<sequence>MADQTNRGAGVSRVVGSTDEISKGEPLVVDVDDEEIAVFYEDGEYFAVNNVCPHQGGPLGEGKVEDKCVYCPWHGWGFDIESGDHPHSDHSVETYSVTVEGDEIRVER</sequence>
<dbReference type="SUPFAM" id="SSF50022">
    <property type="entry name" value="ISP domain"/>
    <property type="match status" value="1"/>
</dbReference>
<keyword evidence="8" id="KW-1185">Reference proteome</keyword>
<dbReference type="EMBL" id="FOIS01000001">
    <property type="protein sequence ID" value="SEV80121.1"/>
    <property type="molecule type" value="Genomic_DNA"/>
</dbReference>
<dbReference type="PROSITE" id="PS51296">
    <property type="entry name" value="RIESKE"/>
    <property type="match status" value="1"/>
</dbReference>
<evidence type="ECO:0000313" key="7">
    <source>
        <dbReference type="EMBL" id="SEV80121.1"/>
    </source>
</evidence>
<accession>A0A1I0LYD6</accession>
<evidence type="ECO:0000256" key="4">
    <source>
        <dbReference type="ARBA" id="ARBA00023014"/>
    </source>
</evidence>
<name>A0A1I0LYD6_9EURY</name>
<keyword evidence="1" id="KW-0001">2Fe-2S</keyword>
<keyword evidence="2" id="KW-0479">Metal-binding</keyword>
<evidence type="ECO:0000256" key="5">
    <source>
        <dbReference type="ARBA" id="ARBA00034078"/>
    </source>
</evidence>
<dbReference type="Proteomes" id="UP000183275">
    <property type="component" value="Unassembled WGS sequence"/>
</dbReference>
<proteinExistence type="predicted"/>
<keyword evidence="3" id="KW-0408">Iron</keyword>
<dbReference type="PANTHER" id="PTHR21496">
    <property type="entry name" value="FERREDOXIN-RELATED"/>
    <property type="match status" value="1"/>
</dbReference>
<evidence type="ECO:0000256" key="3">
    <source>
        <dbReference type="ARBA" id="ARBA00023004"/>
    </source>
</evidence>
<dbReference type="OrthoDB" id="6837at2157"/>
<dbReference type="InterPro" id="IPR036922">
    <property type="entry name" value="Rieske_2Fe-2S_sf"/>
</dbReference>
<protein>
    <submittedName>
        <fullName evidence="7">Nitrite reductase (NADH) small subunit</fullName>
    </submittedName>
</protein>
<dbReference type="PANTHER" id="PTHR21496:SF0">
    <property type="entry name" value="RIESKE DOMAIN-CONTAINING PROTEIN"/>
    <property type="match status" value="1"/>
</dbReference>
<evidence type="ECO:0000256" key="1">
    <source>
        <dbReference type="ARBA" id="ARBA00022714"/>
    </source>
</evidence>
<keyword evidence="4" id="KW-0411">Iron-sulfur</keyword>
<dbReference type="Gene3D" id="2.102.10.10">
    <property type="entry name" value="Rieske [2Fe-2S] iron-sulphur domain"/>
    <property type="match status" value="1"/>
</dbReference>
<evidence type="ECO:0000256" key="2">
    <source>
        <dbReference type="ARBA" id="ARBA00022723"/>
    </source>
</evidence>
<evidence type="ECO:0000313" key="8">
    <source>
        <dbReference type="Proteomes" id="UP000183275"/>
    </source>
</evidence>
<dbReference type="AlphaFoldDB" id="A0A1I0LYD6"/>
<dbReference type="RefSeq" id="WP_074854589.1">
    <property type="nucleotide sequence ID" value="NZ_FOIS01000001.1"/>
</dbReference>
<comment type="cofactor">
    <cofactor evidence="5">
        <name>[2Fe-2S] cluster</name>
        <dbReference type="ChEBI" id="CHEBI:190135"/>
    </cofactor>
</comment>
<dbReference type="Pfam" id="PF00355">
    <property type="entry name" value="Rieske"/>
    <property type="match status" value="1"/>
</dbReference>
<gene>
    <name evidence="7" type="ORF">SAMN05216285_0073</name>
</gene>